<dbReference type="SUPFAM" id="SSF111331">
    <property type="entry name" value="NAD kinase/diacylglycerol kinase-like"/>
    <property type="match status" value="1"/>
</dbReference>
<reference evidence="10 11" key="1">
    <citation type="submission" date="2024-02" db="EMBL/GenBank/DDBJ databases">
        <authorList>
            <person name="Saticioglu I.B."/>
        </authorList>
    </citation>
    <scope>NUCLEOTIDE SEQUENCE [LARGE SCALE GENOMIC DNA]</scope>
    <source>
        <strain evidence="10 11">Mu-86</strain>
    </source>
</reference>
<keyword evidence="7" id="KW-0594">Phospholipid biosynthesis</keyword>
<dbReference type="InterPro" id="IPR016064">
    <property type="entry name" value="NAD/diacylglycerol_kinase_sf"/>
</dbReference>
<organism evidence="10 11">
    <name type="scientific">Microbacterium marmarense</name>
    <dbReference type="NCBI Taxonomy" id="3122051"/>
    <lineage>
        <taxon>Bacteria</taxon>
        <taxon>Bacillati</taxon>
        <taxon>Actinomycetota</taxon>
        <taxon>Actinomycetes</taxon>
        <taxon>Micrococcales</taxon>
        <taxon>Microbacteriaceae</taxon>
        <taxon>Microbacterium</taxon>
    </lineage>
</organism>
<evidence type="ECO:0000256" key="6">
    <source>
        <dbReference type="ARBA" id="ARBA00022840"/>
    </source>
</evidence>
<feature type="domain" description="DAGKc" evidence="9">
    <location>
        <begin position="6"/>
        <end position="139"/>
    </location>
</feature>
<keyword evidence="4" id="KW-0547">Nucleotide-binding</keyword>
<dbReference type="Proteomes" id="UP001368654">
    <property type="component" value="Unassembled WGS sequence"/>
</dbReference>
<dbReference type="GO" id="GO:0016301">
    <property type="term" value="F:kinase activity"/>
    <property type="evidence" value="ECO:0007669"/>
    <property type="project" value="UniProtKB-KW"/>
</dbReference>
<proteinExistence type="inferred from homology"/>
<evidence type="ECO:0000256" key="8">
    <source>
        <dbReference type="ARBA" id="ARBA00023264"/>
    </source>
</evidence>
<protein>
    <submittedName>
        <fullName evidence="10">Diacylglycerol kinase family protein</fullName>
    </submittedName>
</protein>
<evidence type="ECO:0000256" key="4">
    <source>
        <dbReference type="ARBA" id="ARBA00022741"/>
    </source>
</evidence>
<dbReference type="PROSITE" id="PS50146">
    <property type="entry name" value="DAGK"/>
    <property type="match status" value="1"/>
</dbReference>
<accession>A0ABU8LQR5</accession>
<dbReference type="Pfam" id="PF00781">
    <property type="entry name" value="DAGK_cat"/>
    <property type="match status" value="1"/>
</dbReference>
<keyword evidence="7" id="KW-0443">Lipid metabolism</keyword>
<keyword evidence="3" id="KW-0808">Transferase</keyword>
<evidence type="ECO:0000313" key="11">
    <source>
        <dbReference type="Proteomes" id="UP001368654"/>
    </source>
</evidence>
<evidence type="ECO:0000256" key="3">
    <source>
        <dbReference type="ARBA" id="ARBA00022679"/>
    </source>
</evidence>
<dbReference type="RefSeq" id="WP_337337037.1">
    <property type="nucleotide sequence ID" value="NZ_JBBDGL010000001.1"/>
</dbReference>
<dbReference type="InterPro" id="IPR050187">
    <property type="entry name" value="Lipid_Phosphate_FormReg"/>
</dbReference>
<evidence type="ECO:0000256" key="1">
    <source>
        <dbReference type="ARBA" id="ARBA00001946"/>
    </source>
</evidence>
<dbReference type="SMART" id="SM00046">
    <property type="entry name" value="DAGKc"/>
    <property type="match status" value="1"/>
</dbReference>
<dbReference type="Pfam" id="PF19279">
    <property type="entry name" value="YegS_C"/>
    <property type="match status" value="1"/>
</dbReference>
<evidence type="ECO:0000256" key="5">
    <source>
        <dbReference type="ARBA" id="ARBA00022777"/>
    </source>
</evidence>
<dbReference type="Gene3D" id="2.60.200.40">
    <property type="match status" value="1"/>
</dbReference>
<gene>
    <name evidence="10" type="ORF">WDU96_03185</name>
</gene>
<dbReference type="InterPro" id="IPR001206">
    <property type="entry name" value="Diacylglycerol_kinase_cat_dom"/>
</dbReference>
<evidence type="ECO:0000256" key="2">
    <source>
        <dbReference type="ARBA" id="ARBA00005983"/>
    </source>
</evidence>
<keyword evidence="7" id="KW-0444">Lipid biosynthesis</keyword>
<dbReference type="EMBL" id="JBBDGL010000001">
    <property type="protein sequence ID" value="MEJ1154603.1"/>
    <property type="molecule type" value="Genomic_DNA"/>
</dbReference>
<keyword evidence="8" id="KW-1208">Phospholipid metabolism</keyword>
<dbReference type="Gene3D" id="3.40.50.10330">
    <property type="entry name" value="Probable inorganic polyphosphate/atp-NAD kinase, domain 1"/>
    <property type="match status" value="1"/>
</dbReference>
<dbReference type="PANTHER" id="PTHR12358">
    <property type="entry name" value="SPHINGOSINE KINASE"/>
    <property type="match status" value="1"/>
</dbReference>
<evidence type="ECO:0000313" key="10">
    <source>
        <dbReference type="EMBL" id="MEJ1154603.1"/>
    </source>
</evidence>
<name>A0ABU8LQR5_9MICO</name>
<comment type="caution">
    <text evidence="10">The sequence shown here is derived from an EMBL/GenBank/DDBJ whole genome shotgun (WGS) entry which is preliminary data.</text>
</comment>
<dbReference type="InterPro" id="IPR017438">
    <property type="entry name" value="ATP-NAD_kinase_N"/>
</dbReference>
<keyword evidence="11" id="KW-1185">Reference proteome</keyword>
<comment type="cofactor">
    <cofactor evidence="1">
        <name>Mg(2+)</name>
        <dbReference type="ChEBI" id="CHEBI:18420"/>
    </cofactor>
</comment>
<dbReference type="PANTHER" id="PTHR12358:SF106">
    <property type="entry name" value="LIPID KINASE YEGS"/>
    <property type="match status" value="1"/>
</dbReference>
<keyword evidence="5 10" id="KW-0418">Kinase</keyword>
<keyword evidence="6" id="KW-0067">ATP-binding</keyword>
<evidence type="ECO:0000259" key="9">
    <source>
        <dbReference type="PROSITE" id="PS50146"/>
    </source>
</evidence>
<comment type="similarity">
    <text evidence="2">Belongs to the diacylglycerol/lipid kinase family.</text>
</comment>
<sequence>MTQASGESKRAALIYNPTKVDEKKLRATVVDEAAKAGWQEPLFFETQVDDLGDGVTREALEQHVDVVLVAGGDGTVRAVSEAMSGSGVPLSIIPSGTGNLLARNLKLPLSSPMLMVRAAFTGDVSAIDVGWAELVRADGQKDKHAFVVMGGMGLDAAMIANTNAQLKKSVGWVAYVDGAARSLPSAKPFRVSYQLPGARLHSSKVQSVLFANCGQLPAGLDLIPEASVTDGALDVVVFQPKGPLGWLLVWRRVAWDNSVLQRFRAGRQVLALRTKNSAVRYSRGSGIDVGADRAHPVQLDGDEFGEASRVSVSIDAGSLLLSVPRGHKI</sequence>
<dbReference type="InterPro" id="IPR045540">
    <property type="entry name" value="YegS/DAGK_C"/>
</dbReference>
<evidence type="ECO:0000256" key="7">
    <source>
        <dbReference type="ARBA" id="ARBA00023209"/>
    </source>
</evidence>